<evidence type="ECO:0000313" key="1">
    <source>
        <dbReference type="EMBL" id="MCU6743150.1"/>
    </source>
</evidence>
<sequence>MKFPFFASFIVFCLWLTYEIHKSRRKEEQSADAFWERESEANRTRRKPLDDLSYITIPFDTLPMDTMKDDPEIADCHDTLHSLSEGPIVNLTGISNTDLKLMYGAPNIGLLTQYDQRYTVLARTLQKLAALLYQGGCIKDAEAILTFAVSTRTDVSASYRLLASIYKELGTPEKINDLIPVAEGLNSPMAPHIVSYLKDAADGHMPE</sequence>
<dbReference type="Proteomes" id="UP001652432">
    <property type="component" value="Unassembled WGS sequence"/>
</dbReference>
<accession>A0ABT2SYW3</accession>
<dbReference type="RefSeq" id="WP_262572591.1">
    <property type="nucleotide sequence ID" value="NZ_JAOQKJ010000001.1"/>
</dbReference>
<protein>
    <recommendedName>
        <fullName evidence="3">Tetratricopeptide repeat protein</fullName>
    </recommendedName>
</protein>
<evidence type="ECO:0008006" key="3">
    <source>
        <dbReference type="Google" id="ProtNLM"/>
    </source>
</evidence>
<name>A0ABT2SYW3_9FIRM</name>
<dbReference type="EMBL" id="JAOQKJ010000001">
    <property type="protein sequence ID" value="MCU6743150.1"/>
    <property type="molecule type" value="Genomic_DNA"/>
</dbReference>
<reference evidence="1 2" key="1">
    <citation type="journal article" date="2021" name="ISME Commun">
        <title>Automated analysis of genomic sequences facilitates high-throughput and comprehensive description of bacteria.</title>
        <authorList>
            <person name="Hitch T.C.A."/>
        </authorList>
    </citation>
    <scope>NUCLEOTIDE SEQUENCE [LARGE SCALE GENOMIC DNA]</scope>
    <source>
        <strain evidence="1 2">Sanger_18</strain>
    </source>
</reference>
<proteinExistence type="predicted"/>
<organism evidence="1 2">
    <name type="scientific">Suilimivivens aceti</name>
    <dbReference type="NCBI Taxonomy" id="2981774"/>
    <lineage>
        <taxon>Bacteria</taxon>
        <taxon>Bacillati</taxon>
        <taxon>Bacillota</taxon>
        <taxon>Clostridia</taxon>
        <taxon>Lachnospirales</taxon>
        <taxon>Lachnospiraceae</taxon>
        <taxon>Suilimivivens</taxon>
    </lineage>
</organism>
<gene>
    <name evidence="1" type="ORF">OCV77_01285</name>
</gene>
<comment type="caution">
    <text evidence="1">The sequence shown here is derived from an EMBL/GenBank/DDBJ whole genome shotgun (WGS) entry which is preliminary data.</text>
</comment>
<keyword evidence="2" id="KW-1185">Reference proteome</keyword>
<evidence type="ECO:0000313" key="2">
    <source>
        <dbReference type="Proteomes" id="UP001652432"/>
    </source>
</evidence>